<evidence type="ECO:0000256" key="14">
    <source>
        <dbReference type="RuleBase" id="RU366042"/>
    </source>
</evidence>
<dbReference type="PANTHER" id="PTHR13890:SF27">
    <property type="entry name" value="MAGNESIUM TRANSPORTER MRS2, MITOCHONDRIAL"/>
    <property type="match status" value="1"/>
</dbReference>
<proteinExistence type="inferred from homology"/>
<keyword evidence="5 14" id="KW-0999">Mitochondrion inner membrane</keyword>
<keyword evidence="11 14" id="KW-0472">Membrane</keyword>
<dbReference type="CDD" id="cd12823">
    <property type="entry name" value="Mrs2_Mfm1p-like"/>
    <property type="match status" value="1"/>
</dbReference>
<evidence type="ECO:0000256" key="6">
    <source>
        <dbReference type="ARBA" id="ARBA00022842"/>
    </source>
</evidence>
<dbReference type="AlphaFoldDB" id="A0A167EH30"/>
<evidence type="ECO:0000256" key="1">
    <source>
        <dbReference type="ARBA" id="ARBA00004448"/>
    </source>
</evidence>
<feature type="transmembrane region" description="Helical" evidence="14">
    <location>
        <begin position="452"/>
        <end position="473"/>
    </location>
</feature>
<dbReference type="GO" id="GO:0015095">
    <property type="term" value="F:magnesium ion transmembrane transporter activity"/>
    <property type="evidence" value="ECO:0007669"/>
    <property type="project" value="TreeGrafter"/>
</dbReference>
<keyword evidence="8 14" id="KW-1133">Transmembrane helix</keyword>
<keyword evidence="16" id="KW-1185">Reference proteome</keyword>
<evidence type="ECO:0000256" key="5">
    <source>
        <dbReference type="ARBA" id="ARBA00022792"/>
    </source>
</evidence>
<dbReference type="PANTHER" id="PTHR13890">
    <property type="entry name" value="RNA SPLICING PROTEIN MRS2, MITOCHONDRIAL"/>
    <property type="match status" value="1"/>
</dbReference>
<keyword evidence="10" id="KW-0496">Mitochondrion</keyword>
<dbReference type="EMBL" id="CP014502">
    <property type="protein sequence ID" value="ANB14074.1"/>
    <property type="molecule type" value="Genomic_DNA"/>
</dbReference>
<organism evidence="15 16">
    <name type="scientific">Sugiyamaella lignohabitans</name>
    <dbReference type="NCBI Taxonomy" id="796027"/>
    <lineage>
        <taxon>Eukaryota</taxon>
        <taxon>Fungi</taxon>
        <taxon>Dikarya</taxon>
        <taxon>Ascomycota</taxon>
        <taxon>Saccharomycotina</taxon>
        <taxon>Dipodascomycetes</taxon>
        <taxon>Dipodascales</taxon>
        <taxon>Trichomonascaceae</taxon>
        <taxon>Sugiyamaella</taxon>
    </lineage>
</organism>
<dbReference type="InterPro" id="IPR039204">
    <property type="entry name" value="MRS2-like"/>
</dbReference>
<comment type="subunit">
    <text evidence="13">Homopentamer. Forms homooligomers. Interacts with MFM1.</text>
</comment>
<feature type="transmembrane region" description="Helical" evidence="14">
    <location>
        <begin position="422"/>
        <end position="440"/>
    </location>
</feature>
<evidence type="ECO:0000313" key="15">
    <source>
        <dbReference type="EMBL" id="ANB14074.1"/>
    </source>
</evidence>
<evidence type="ECO:0000256" key="8">
    <source>
        <dbReference type="ARBA" id="ARBA00022989"/>
    </source>
</evidence>
<accession>A0A167EH30</accession>
<reference evidence="15 16" key="1">
    <citation type="submission" date="2016-02" db="EMBL/GenBank/DDBJ databases">
        <title>Complete genome sequence and transcriptome regulation of the pentose utilising yeast Sugiyamaella lignohabitans.</title>
        <authorList>
            <person name="Bellasio M."/>
            <person name="Peymann A."/>
            <person name="Valli M."/>
            <person name="Sipitzky M."/>
            <person name="Graf A."/>
            <person name="Sauer M."/>
            <person name="Marx H."/>
            <person name="Mattanovich D."/>
        </authorList>
    </citation>
    <scope>NUCLEOTIDE SEQUENCE [LARGE SCALE GENOMIC DNA]</scope>
    <source>
        <strain evidence="15 16">CBS 10342</strain>
    </source>
</reference>
<dbReference type="GeneID" id="30037228"/>
<dbReference type="Gene3D" id="2.40.128.330">
    <property type="match status" value="1"/>
</dbReference>
<dbReference type="OrthoDB" id="10251508at2759"/>
<keyword evidence="6 14" id="KW-0460">Magnesium</keyword>
<evidence type="ECO:0000256" key="2">
    <source>
        <dbReference type="ARBA" id="ARBA00009765"/>
    </source>
</evidence>
<name>A0A167EH30_9ASCO</name>
<comment type="similarity">
    <text evidence="2 14">Belongs to the CorA metal ion transporter (MIT) (TC 1.A.35) family.</text>
</comment>
<dbReference type="GO" id="GO:0005743">
    <property type="term" value="C:mitochondrial inner membrane"/>
    <property type="evidence" value="ECO:0007669"/>
    <property type="project" value="UniProtKB-SubCell"/>
</dbReference>
<evidence type="ECO:0000313" key="16">
    <source>
        <dbReference type="Proteomes" id="UP000189580"/>
    </source>
</evidence>
<evidence type="ECO:0000256" key="13">
    <source>
        <dbReference type="ARBA" id="ARBA00046701"/>
    </source>
</evidence>
<evidence type="ECO:0000256" key="3">
    <source>
        <dbReference type="ARBA" id="ARBA00022448"/>
    </source>
</evidence>
<dbReference type="KEGG" id="slb:AWJ20_5030"/>
<gene>
    <name evidence="15" type="primary">MRS2</name>
    <name evidence="15" type="ORF">AWJ20_5030</name>
</gene>
<sequence length="555" mass="63212">MWPAGSRGGAKLQYLNSVAVRNVLTRPTKLPRRDSISLFRRLDIRSLCHVARRKTFSHNRNLNSSQLDKFQPFCNRTIVHTIFNTSYVSGLNTRGRHFSNQESSPGKGFGESENISFLPPNFNADGNLSEEDYIFDWATEQLSREIGSHGPTTEISCTVLDEHGKVVEVSKKFSRKDFLAEHNLHPRDLRNIDSPKVRLIPSILVRKDCILVNMLELRAAIRHNQVLIFDSVDKGNKSLIAKLSLLVYDLENKLGSCTGKQDDIHGFAASQSYELKALECILMHAVANLDIELKGQLSVLNGILVNLEDHVDRDLLQELLVRNKAMALFYQKILLIRNVINELLDNDEDLVAMYLSEKVQGIERASTDHAEAELLLEAYYKQVDEIVQQAEQVISNVKSTEEIINIMLDSNRNSLMLFELKIMIGTLGFTIAMFFAALYGMNLKNFMEESDYGFTGTTVVICAIAGVVTVLNFKKLAIVKRVTLIGHGGDSPIPRRFLHGSQRLKQALPNIPTGNPVPLPRKRFWHWSRRHTRRNEYDHHKRAVMWRWLVEKRDA</sequence>
<comment type="function">
    <text evidence="12">High-conductance magnesium-selective channel that mediates the influx of magnesium into the mitochondrial matrix. Essential for the splicing of mRNA group II introns in mitochondria by affecting mitochondrial magnesium concentrations, which are critical for group II intron splicing. It also suppresses a variety of mitochondrial intron mutations and its absence may disturb the assembly of mitochondrial membrane complexes.</text>
</comment>
<keyword evidence="9 14" id="KW-0406">Ion transport</keyword>
<dbReference type="Pfam" id="PF22099">
    <property type="entry name" value="MRS2-like"/>
    <property type="match status" value="1"/>
</dbReference>
<dbReference type="Gene3D" id="1.20.58.340">
    <property type="entry name" value="Magnesium transport protein CorA, transmembrane region"/>
    <property type="match status" value="1"/>
</dbReference>
<dbReference type="Proteomes" id="UP000189580">
    <property type="component" value="Chromosome d"/>
</dbReference>
<dbReference type="GO" id="GO:0045016">
    <property type="term" value="P:mitochondrial magnesium ion transmembrane transport"/>
    <property type="evidence" value="ECO:0007669"/>
    <property type="project" value="TreeGrafter"/>
</dbReference>
<comment type="subcellular location">
    <subcellularLocation>
        <location evidence="1 14">Mitochondrion inner membrane</location>
        <topology evidence="1 14">Multi-pass membrane protein</topology>
    </subcellularLocation>
</comment>
<evidence type="ECO:0000256" key="11">
    <source>
        <dbReference type="ARBA" id="ARBA00023136"/>
    </source>
</evidence>
<keyword evidence="4 14" id="KW-0812">Transmembrane</keyword>
<dbReference type="RefSeq" id="XP_018736551.1">
    <property type="nucleotide sequence ID" value="XM_018882145.1"/>
</dbReference>
<evidence type="ECO:0000256" key="12">
    <source>
        <dbReference type="ARBA" id="ARBA00046105"/>
    </source>
</evidence>
<evidence type="ECO:0000256" key="10">
    <source>
        <dbReference type="ARBA" id="ARBA00023128"/>
    </source>
</evidence>
<protein>
    <recommendedName>
        <fullName evidence="14">Magnesium transporter</fullName>
    </recommendedName>
</protein>
<keyword evidence="3 14" id="KW-0813">Transport</keyword>
<evidence type="ECO:0000256" key="7">
    <source>
        <dbReference type="ARBA" id="ARBA00022946"/>
    </source>
</evidence>
<keyword evidence="7" id="KW-0809">Transit peptide</keyword>
<evidence type="ECO:0000256" key="9">
    <source>
        <dbReference type="ARBA" id="ARBA00023065"/>
    </source>
</evidence>
<evidence type="ECO:0000256" key="4">
    <source>
        <dbReference type="ARBA" id="ARBA00022692"/>
    </source>
</evidence>